<gene>
    <name evidence="2" type="ORF">GCM10022254_23630</name>
</gene>
<comment type="caution">
    <text evidence="2">The sequence shown here is derived from an EMBL/GenBank/DDBJ whole genome shotgun (WGS) entry which is preliminary data.</text>
</comment>
<feature type="region of interest" description="Disordered" evidence="1">
    <location>
        <begin position="1"/>
        <end position="35"/>
    </location>
</feature>
<dbReference type="EMBL" id="BAABAS010000005">
    <property type="protein sequence ID" value="GAA4229970.1"/>
    <property type="molecule type" value="Genomic_DNA"/>
</dbReference>
<evidence type="ECO:0000256" key="1">
    <source>
        <dbReference type="SAM" id="MobiDB-lite"/>
    </source>
</evidence>
<proteinExistence type="predicted"/>
<name>A0ABP8BXR6_9ACTN</name>
<evidence type="ECO:0000313" key="2">
    <source>
        <dbReference type="EMBL" id="GAA4229970.1"/>
    </source>
</evidence>
<accession>A0ABP8BXR6</accession>
<organism evidence="2 3">
    <name type="scientific">Actinomadura meridiana</name>
    <dbReference type="NCBI Taxonomy" id="559626"/>
    <lineage>
        <taxon>Bacteria</taxon>
        <taxon>Bacillati</taxon>
        <taxon>Actinomycetota</taxon>
        <taxon>Actinomycetes</taxon>
        <taxon>Streptosporangiales</taxon>
        <taxon>Thermomonosporaceae</taxon>
        <taxon>Actinomadura</taxon>
    </lineage>
</organism>
<sequence length="182" mass="19823">MVGQPEANPQTQEDDVSLDFVGVDPNSQQDKCPAVHVDPTTGDGLFVGEHVTDPLMLAEMASHVSVGADEAVIRMPARMWPIIAEAAAGTFEKGRRWPGRVSFADLLAVTQHVGQLQTAAPVRAPTGTDSRQTCLRAREADPELPRARDARVAPDGWLHDGGLVRRTTRTRLARGRRCRSRD</sequence>
<evidence type="ECO:0000313" key="3">
    <source>
        <dbReference type="Proteomes" id="UP001501710"/>
    </source>
</evidence>
<dbReference type="Proteomes" id="UP001501710">
    <property type="component" value="Unassembled WGS sequence"/>
</dbReference>
<reference evidence="3" key="1">
    <citation type="journal article" date="2019" name="Int. J. Syst. Evol. Microbiol.">
        <title>The Global Catalogue of Microorganisms (GCM) 10K type strain sequencing project: providing services to taxonomists for standard genome sequencing and annotation.</title>
        <authorList>
            <consortium name="The Broad Institute Genomics Platform"/>
            <consortium name="The Broad Institute Genome Sequencing Center for Infectious Disease"/>
            <person name="Wu L."/>
            <person name="Ma J."/>
        </authorList>
    </citation>
    <scope>NUCLEOTIDE SEQUENCE [LARGE SCALE GENOMIC DNA]</scope>
    <source>
        <strain evidence="3">JCM 17440</strain>
    </source>
</reference>
<protein>
    <submittedName>
        <fullName evidence="2">Uncharacterized protein</fullName>
    </submittedName>
</protein>
<keyword evidence="3" id="KW-1185">Reference proteome</keyword>